<comment type="similarity">
    <text evidence="2 8">Belongs to the PHP hydrolase family. HisK subfamily.</text>
</comment>
<dbReference type="EMBL" id="LOJF01000011">
    <property type="protein sequence ID" value="KUH57894.1"/>
    <property type="molecule type" value="Genomic_DNA"/>
</dbReference>
<evidence type="ECO:0000313" key="11">
    <source>
        <dbReference type="Proteomes" id="UP000054078"/>
    </source>
</evidence>
<dbReference type="GO" id="GO:0005737">
    <property type="term" value="C:cytoplasm"/>
    <property type="evidence" value="ECO:0007669"/>
    <property type="project" value="TreeGrafter"/>
</dbReference>
<accession>A0A117J3U2</accession>
<evidence type="ECO:0000256" key="8">
    <source>
        <dbReference type="RuleBase" id="RU366003"/>
    </source>
</evidence>
<gene>
    <name evidence="10" type="ORF">AUL39_09410</name>
</gene>
<dbReference type="STRING" id="1299998.AUL39_09410"/>
<keyword evidence="6 8" id="KW-0368">Histidine biosynthesis</keyword>
<dbReference type="AlphaFoldDB" id="A0A117J3U2"/>
<organism evidence="10 11">
    <name type="scientific">Tractidigestivibacter scatoligenes</name>
    <name type="common">Olsenella scatoligenes</name>
    <dbReference type="NCBI Taxonomy" id="1299998"/>
    <lineage>
        <taxon>Bacteria</taxon>
        <taxon>Bacillati</taxon>
        <taxon>Actinomycetota</taxon>
        <taxon>Coriobacteriia</taxon>
        <taxon>Coriobacteriales</taxon>
        <taxon>Atopobiaceae</taxon>
        <taxon>Tractidigestivibacter</taxon>
    </lineage>
</organism>
<dbReference type="RefSeq" id="WP_059055641.1">
    <property type="nucleotide sequence ID" value="NZ_JAZHSO010000008.1"/>
</dbReference>
<evidence type="ECO:0000256" key="2">
    <source>
        <dbReference type="ARBA" id="ARBA00009152"/>
    </source>
</evidence>
<keyword evidence="5 8" id="KW-0378">Hydrolase</keyword>
<keyword evidence="4 8" id="KW-0028">Amino-acid biosynthesis</keyword>
<sequence length="275" mass="30354">MIKANFHTHTTLCDGKDTPEEMARTAYDDGLLALGFSGHMDQDVHMDWDAYVTEIRQLQDKYRGRMDILLGVELDTLYDPASCPGAEFRIGSTHFVDVEAECDTAVDWTPERLETLCLEAFGGNWMALVRAYYELEATTHDRTECTFVGHFDLVSKFNEGGKYFDETSKEYLDPALEAMEYLVGEGVPFEVNCGAMARGIRSQPYPRRELLSALHEMGGQILVNSDAHSADALCGGLDDGARFAASCGFTSALVLGHDARGEVVMREVPLGEGAQ</sequence>
<evidence type="ECO:0000256" key="4">
    <source>
        <dbReference type="ARBA" id="ARBA00022605"/>
    </source>
</evidence>
<dbReference type="UniPathway" id="UPA00031">
    <property type="reaction ID" value="UER00013"/>
</dbReference>
<keyword evidence="11" id="KW-1185">Reference proteome</keyword>
<evidence type="ECO:0000256" key="5">
    <source>
        <dbReference type="ARBA" id="ARBA00022801"/>
    </source>
</evidence>
<comment type="catalytic activity">
    <reaction evidence="7 8">
        <text>L-histidinol phosphate + H2O = L-histidinol + phosphate</text>
        <dbReference type="Rhea" id="RHEA:14465"/>
        <dbReference type="ChEBI" id="CHEBI:15377"/>
        <dbReference type="ChEBI" id="CHEBI:43474"/>
        <dbReference type="ChEBI" id="CHEBI:57699"/>
        <dbReference type="ChEBI" id="CHEBI:57980"/>
        <dbReference type="EC" id="3.1.3.15"/>
    </reaction>
</comment>
<dbReference type="SUPFAM" id="SSF89550">
    <property type="entry name" value="PHP domain-like"/>
    <property type="match status" value="1"/>
</dbReference>
<evidence type="ECO:0000256" key="3">
    <source>
        <dbReference type="ARBA" id="ARBA00013085"/>
    </source>
</evidence>
<reference evidence="10 11" key="1">
    <citation type="submission" date="2015-12" db="EMBL/GenBank/DDBJ databases">
        <title>Draft Genome Sequence of Olsenella scatoligenes SK9K4T; a Producer of 3-Methylindole- (skatole) and 4-Methylphenol- (p-cresol) Isolated from Pig Feces.</title>
        <authorList>
            <person name="Li X."/>
            <person name="Borg B."/>
            <person name="Canibe N."/>
        </authorList>
    </citation>
    <scope>NUCLEOTIDE SEQUENCE [LARGE SCALE GENOMIC DNA]</scope>
    <source>
        <strain evidence="10 11">SK9K4</strain>
    </source>
</reference>
<evidence type="ECO:0000256" key="1">
    <source>
        <dbReference type="ARBA" id="ARBA00004970"/>
    </source>
</evidence>
<protein>
    <recommendedName>
        <fullName evidence="3 8">Histidinol-phosphatase</fullName>
        <shortName evidence="8">HolPase</shortName>
        <ecNumber evidence="3 8">3.1.3.15</ecNumber>
    </recommendedName>
</protein>
<dbReference type="InterPro" id="IPR004013">
    <property type="entry name" value="PHP_dom"/>
</dbReference>
<dbReference type="Gene3D" id="3.20.20.140">
    <property type="entry name" value="Metal-dependent hydrolases"/>
    <property type="match status" value="1"/>
</dbReference>
<evidence type="ECO:0000313" key="10">
    <source>
        <dbReference type="EMBL" id="KUH57894.1"/>
    </source>
</evidence>
<dbReference type="NCBIfam" id="TIGR01856">
    <property type="entry name" value="hisJ_fam"/>
    <property type="match status" value="1"/>
</dbReference>
<name>A0A117J3U2_TRASO</name>
<feature type="domain" description="PHP" evidence="9">
    <location>
        <begin position="6"/>
        <end position="191"/>
    </location>
</feature>
<evidence type="ECO:0000256" key="6">
    <source>
        <dbReference type="ARBA" id="ARBA00023102"/>
    </source>
</evidence>
<dbReference type="OrthoDB" id="9804333at2"/>
<dbReference type="InterPro" id="IPR010140">
    <property type="entry name" value="Histidinol_P_phosphatase_HisJ"/>
</dbReference>
<dbReference type="PANTHER" id="PTHR21039:SF0">
    <property type="entry name" value="HISTIDINOL-PHOSPHATASE"/>
    <property type="match status" value="1"/>
</dbReference>
<dbReference type="PANTHER" id="PTHR21039">
    <property type="entry name" value="HISTIDINOL PHOSPHATASE-RELATED"/>
    <property type="match status" value="1"/>
</dbReference>
<evidence type="ECO:0000259" key="9">
    <source>
        <dbReference type="Pfam" id="PF02811"/>
    </source>
</evidence>
<dbReference type="InterPro" id="IPR016195">
    <property type="entry name" value="Pol/histidinol_Pase-like"/>
</dbReference>
<comment type="pathway">
    <text evidence="1 8">Amino-acid biosynthesis; L-histidine biosynthesis; L-histidine from 5-phospho-alpha-D-ribose 1-diphosphate: step 8/9.</text>
</comment>
<dbReference type="Proteomes" id="UP000054078">
    <property type="component" value="Unassembled WGS sequence"/>
</dbReference>
<proteinExistence type="inferred from homology"/>
<dbReference type="EC" id="3.1.3.15" evidence="3 8"/>
<comment type="caution">
    <text evidence="10">The sequence shown here is derived from an EMBL/GenBank/DDBJ whole genome shotgun (WGS) entry which is preliminary data.</text>
</comment>
<evidence type="ECO:0000256" key="7">
    <source>
        <dbReference type="ARBA" id="ARBA00049158"/>
    </source>
</evidence>
<dbReference type="Pfam" id="PF02811">
    <property type="entry name" value="PHP"/>
    <property type="match status" value="1"/>
</dbReference>
<dbReference type="GO" id="GO:0000105">
    <property type="term" value="P:L-histidine biosynthetic process"/>
    <property type="evidence" value="ECO:0007669"/>
    <property type="project" value="UniProtKB-UniRule"/>
</dbReference>
<dbReference type="GO" id="GO:0004401">
    <property type="term" value="F:histidinol-phosphatase activity"/>
    <property type="evidence" value="ECO:0007669"/>
    <property type="project" value="UniProtKB-UniRule"/>
</dbReference>